<dbReference type="EMBL" id="LUGG01000014">
    <property type="protein sequence ID" value="OBZ70386.1"/>
    <property type="molecule type" value="Genomic_DNA"/>
</dbReference>
<evidence type="ECO:0000256" key="1">
    <source>
        <dbReference type="SAM" id="MobiDB-lite"/>
    </source>
</evidence>
<keyword evidence="3" id="KW-1185">Reference proteome</keyword>
<sequence>MPFIKYYFTSNYQVLRENTISVPAQASYHFNSAAYPPHVAIVFVSARSLSTPRYISVIDIPERPDAHQKAREEGYGPNHSAVSYTS</sequence>
<comment type="caution">
    <text evidence="2">The sequence shown here is derived from an EMBL/GenBank/DDBJ whole genome shotgun (WGS) entry which is preliminary data.</text>
</comment>
<accession>A0A1C7M1U2</accession>
<dbReference type="Proteomes" id="UP000092993">
    <property type="component" value="Unassembled WGS sequence"/>
</dbReference>
<feature type="region of interest" description="Disordered" evidence="1">
    <location>
        <begin position="65"/>
        <end position="86"/>
    </location>
</feature>
<name>A0A1C7M1U2_GRIFR</name>
<protein>
    <submittedName>
        <fullName evidence="2">Uncharacterized protein</fullName>
    </submittedName>
</protein>
<reference evidence="2 3" key="1">
    <citation type="submission" date="2016-03" db="EMBL/GenBank/DDBJ databases">
        <title>Whole genome sequencing of Grifola frondosa 9006-11.</title>
        <authorList>
            <person name="Min B."/>
            <person name="Park H."/>
            <person name="Kim J.-G."/>
            <person name="Cho H."/>
            <person name="Oh Y.-L."/>
            <person name="Kong W.-S."/>
            <person name="Choi I.-G."/>
        </authorList>
    </citation>
    <scope>NUCLEOTIDE SEQUENCE [LARGE SCALE GENOMIC DNA]</scope>
    <source>
        <strain evidence="2 3">9006-11</strain>
    </source>
</reference>
<dbReference type="AlphaFoldDB" id="A0A1C7M1U2"/>
<organism evidence="2 3">
    <name type="scientific">Grifola frondosa</name>
    <name type="common">Maitake</name>
    <name type="synonym">Polyporus frondosus</name>
    <dbReference type="NCBI Taxonomy" id="5627"/>
    <lineage>
        <taxon>Eukaryota</taxon>
        <taxon>Fungi</taxon>
        <taxon>Dikarya</taxon>
        <taxon>Basidiomycota</taxon>
        <taxon>Agaricomycotina</taxon>
        <taxon>Agaricomycetes</taxon>
        <taxon>Polyporales</taxon>
        <taxon>Grifolaceae</taxon>
        <taxon>Grifola</taxon>
    </lineage>
</organism>
<evidence type="ECO:0000313" key="3">
    <source>
        <dbReference type="Proteomes" id="UP000092993"/>
    </source>
</evidence>
<gene>
    <name evidence="2" type="ORF">A0H81_09808</name>
</gene>
<feature type="compositionally biased region" description="Basic and acidic residues" evidence="1">
    <location>
        <begin position="65"/>
        <end position="74"/>
    </location>
</feature>
<proteinExistence type="predicted"/>
<evidence type="ECO:0000313" key="2">
    <source>
        <dbReference type="EMBL" id="OBZ70386.1"/>
    </source>
</evidence>